<accession>A0A833Z055</accession>
<dbReference type="AlphaFoldDB" id="A0A833Z055"/>
<evidence type="ECO:0000313" key="2">
    <source>
        <dbReference type="EMBL" id="KAF6086232.1"/>
    </source>
</evidence>
<reference evidence="2 3" key="1">
    <citation type="journal article" date="2020" name="Nature">
        <title>Six reference-quality genomes reveal evolution of bat adaptations.</title>
        <authorList>
            <person name="Jebb D."/>
            <person name="Huang Z."/>
            <person name="Pippel M."/>
            <person name="Hughes G.M."/>
            <person name="Lavrichenko K."/>
            <person name="Devanna P."/>
            <person name="Winkler S."/>
            <person name="Jermiin L.S."/>
            <person name="Skirmuntt E.C."/>
            <person name="Katzourakis A."/>
            <person name="Burkitt-Gray L."/>
            <person name="Ray D.A."/>
            <person name="Sullivan K.A.M."/>
            <person name="Roscito J.G."/>
            <person name="Kirilenko B.M."/>
            <person name="Davalos L.M."/>
            <person name="Corthals A.P."/>
            <person name="Power M.L."/>
            <person name="Jones G."/>
            <person name="Ransome R.D."/>
            <person name="Dechmann D.K.N."/>
            <person name="Locatelli A.G."/>
            <person name="Puechmaille S.J."/>
            <person name="Fedrigo O."/>
            <person name="Jarvis E.D."/>
            <person name="Hiller M."/>
            <person name="Vernes S.C."/>
            <person name="Myers E.W."/>
            <person name="Teeling E.C."/>
        </authorList>
    </citation>
    <scope>NUCLEOTIDE SEQUENCE [LARGE SCALE GENOMIC DNA]</scope>
    <source>
        <strain evidence="2">Bat1K_MPI-CBG_1</strain>
    </source>
</reference>
<dbReference type="Proteomes" id="UP000664940">
    <property type="component" value="Unassembled WGS sequence"/>
</dbReference>
<evidence type="ECO:0000256" key="1">
    <source>
        <dbReference type="SAM" id="MobiDB-lite"/>
    </source>
</evidence>
<feature type="region of interest" description="Disordered" evidence="1">
    <location>
        <begin position="110"/>
        <end position="146"/>
    </location>
</feature>
<organism evidence="2 3">
    <name type="scientific">Phyllostomus discolor</name>
    <name type="common">pale spear-nosed bat</name>
    <dbReference type="NCBI Taxonomy" id="89673"/>
    <lineage>
        <taxon>Eukaryota</taxon>
        <taxon>Metazoa</taxon>
        <taxon>Chordata</taxon>
        <taxon>Craniata</taxon>
        <taxon>Vertebrata</taxon>
        <taxon>Euteleostomi</taxon>
        <taxon>Mammalia</taxon>
        <taxon>Eutheria</taxon>
        <taxon>Laurasiatheria</taxon>
        <taxon>Chiroptera</taxon>
        <taxon>Yangochiroptera</taxon>
        <taxon>Phyllostomidae</taxon>
        <taxon>Phyllostominae</taxon>
        <taxon>Phyllostomus</taxon>
    </lineage>
</organism>
<protein>
    <submittedName>
        <fullName evidence="2">Uncharacterized protein</fullName>
    </submittedName>
</protein>
<gene>
    <name evidence="2" type="ORF">HJG60_008427</name>
</gene>
<dbReference type="EMBL" id="JABVXQ010000011">
    <property type="protein sequence ID" value="KAF6086232.1"/>
    <property type="molecule type" value="Genomic_DNA"/>
</dbReference>
<proteinExistence type="predicted"/>
<name>A0A833Z055_9CHIR</name>
<sequence>MPAPPRGASRARVCDSWSVIMDSNARSKQESTILTDVHKQPNVHVSGEQWRSFPTSGIARSEPRLLRRGWAPRTAAASSGQGPRAWESAQNVYTVSELLPTRYSVITRETRGAPLQGGPAGRCPEASTYPRHTKETLVEMQKGGRN</sequence>
<comment type="caution">
    <text evidence="2">The sequence shown here is derived from an EMBL/GenBank/DDBJ whole genome shotgun (WGS) entry which is preliminary data.</text>
</comment>
<evidence type="ECO:0000313" key="3">
    <source>
        <dbReference type="Proteomes" id="UP000664940"/>
    </source>
</evidence>